<feature type="domain" description="Gfo/Idh/MocA-like oxidoreductase N-terminal" evidence="5">
    <location>
        <begin position="3"/>
        <end position="125"/>
    </location>
</feature>
<keyword evidence="2 4" id="KW-0560">Oxidoreductase</keyword>
<dbReference type="OrthoDB" id="9815825at2"/>
<organism evidence="7 8">
    <name type="scientific">Brochothrix campestris FSL F6-1037</name>
    <dbReference type="NCBI Taxonomy" id="1265861"/>
    <lineage>
        <taxon>Bacteria</taxon>
        <taxon>Bacillati</taxon>
        <taxon>Bacillota</taxon>
        <taxon>Bacilli</taxon>
        <taxon>Bacillales</taxon>
        <taxon>Listeriaceae</taxon>
        <taxon>Brochothrix</taxon>
    </lineage>
</organism>
<reference evidence="7 8" key="1">
    <citation type="submission" date="2012-12" db="EMBL/GenBank/DDBJ databases">
        <title>Novel taxa of Listeriaceae from agricultural environments in the United States.</title>
        <authorList>
            <person name="den Bakker H.C."/>
            <person name="Allred A."/>
            <person name="Warchocki S."/>
            <person name="Wright E.M."/>
            <person name="Burrell A."/>
            <person name="Nightingale K.K."/>
            <person name="Kephart D."/>
            <person name="Wiedmann M."/>
        </authorList>
    </citation>
    <scope>NUCLEOTIDE SEQUENCE [LARGE SCALE GENOMIC DNA]</scope>
    <source>
        <strain evidence="7 8">FSL F6-1037</strain>
    </source>
</reference>
<dbReference type="GO" id="GO:0050112">
    <property type="term" value="F:inositol 2-dehydrogenase (NAD+) activity"/>
    <property type="evidence" value="ECO:0007669"/>
    <property type="project" value="UniProtKB-UniRule"/>
</dbReference>
<evidence type="ECO:0000256" key="4">
    <source>
        <dbReference type="HAMAP-Rule" id="MF_01671"/>
    </source>
</evidence>
<dbReference type="Proteomes" id="UP000019243">
    <property type="component" value="Unassembled WGS sequence"/>
</dbReference>
<keyword evidence="8" id="KW-1185">Reference proteome</keyword>
<proteinExistence type="inferred from homology"/>
<comment type="function">
    <text evidence="4">Involved in the oxidation of myo-inositol (MI) and D-chiro-inositol (DCI) to 2-keto-myo-inositol (2KMI or 2-inosose) and 1-keto-D-chiro-inositol (1KDCI), respectively.</text>
</comment>
<dbReference type="PANTHER" id="PTHR43593">
    <property type="match status" value="1"/>
</dbReference>
<protein>
    <recommendedName>
        <fullName evidence="4">Inositol 2-dehydrogenase/D-chiro-inositol 3-dehydrogenase</fullName>
        <ecNumber evidence="4">1.1.1.18</ecNumber>
        <ecNumber evidence="4">1.1.1.369</ecNumber>
    </recommendedName>
    <alternativeName>
        <fullName evidence="4">Myo-inositol 2-dehydrogenase/D-chiro-inositol 3-dehydrogenase</fullName>
        <shortName evidence="4">MI 2-dehydrogenase/DCI 3-dehydrogenase</shortName>
    </alternativeName>
</protein>
<evidence type="ECO:0000259" key="6">
    <source>
        <dbReference type="Pfam" id="PF02894"/>
    </source>
</evidence>
<keyword evidence="3 4" id="KW-0520">NAD</keyword>
<evidence type="ECO:0000313" key="8">
    <source>
        <dbReference type="Proteomes" id="UP000019243"/>
    </source>
</evidence>
<evidence type="ECO:0000259" key="5">
    <source>
        <dbReference type="Pfam" id="PF01408"/>
    </source>
</evidence>
<comment type="catalytic activity">
    <reaction evidence="4">
        <text>1D-chiro-inositol + NAD(+) = scyllo-inosine + NADH + H(+)</text>
        <dbReference type="Rhea" id="RHEA:25832"/>
        <dbReference type="ChEBI" id="CHEBI:15378"/>
        <dbReference type="ChEBI" id="CHEBI:27372"/>
        <dbReference type="ChEBI" id="CHEBI:50920"/>
        <dbReference type="ChEBI" id="CHEBI:57540"/>
        <dbReference type="ChEBI" id="CHEBI:57945"/>
        <dbReference type="EC" id="1.1.1.369"/>
    </reaction>
</comment>
<sequence>MVLKIGVIGTGAIGREHIDRLTNTIAGAKIVAVTDVNQVAAQDTIEMYGLDAVVYPDDHRLIAADNVDAVVITSWGPAHEESVLAAIAAGKAVFCEKPLAATAAGAKRIVTAEMASGTKLVQVGFMRRYDAGYLGLKEAIANHAIGAPLMVHCAHRNPTVDERYSTEMAISDTLIHEIDVLHWLIADDYQSVRIDFPRNTKQAREGLRDPQIATLKTKNGVIITVEIFVNCQYGYDIQCEIVGEDGIVKLPEFSNIITRKSGQLRQSILADWKDRFTRAYDVELQAFIDALKTKGEPTGPSAWDGYIAAVTADACIAAQTSGQEEKIDLEEMPAFYR</sequence>
<dbReference type="EMBL" id="AODH01000005">
    <property type="protein sequence ID" value="EUJ41915.1"/>
    <property type="molecule type" value="Genomic_DNA"/>
</dbReference>
<dbReference type="Gene3D" id="3.30.360.10">
    <property type="entry name" value="Dihydrodipicolinate Reductase, domain 2"/>
    <property type="match status" value="1"/>
</dbReference>
<dbReference type="InterPro" id="IPR036291">
    <property type="entry name" value="NAD(P)-bd_dom_sf"/>
</dbReference>
<name>W7CYU2_9LIST</name>
<evidence type="ECO:0000256" key="3">
    <source>
        <dbReference type="ARBA" id="ARBA00023027"/>
    </source>
</evidence>
<dbReference type="InterPro" id="IPR023794">
    <property type="entry name" value="MI/DCI_dehydrogenase"/>
</dbReference>
<gene>
    <name evidence="4" type="primary">iolG</name>
    <name evidence="7" type="ORF">BCAMP_01665</name>
</gene>
<dbReference type="Gene3D" id="3.40.50.720">
    <property type="entry name" value="NAD(P)-binding Rossmann-like Domain"/>
    <property type="match status" value="1"/>
</dbReference>
<comment type="caution">
    <text evidence="7">The sequence shown here is derived from an EMBL/GenBank/DDBJ whole genome shotgun (WGS) entry which is preliminary data.</text>
</comment>
<dbReference type="InterPro" id="IPR000683">
    <property type="entry name" value="Gfo/Idh/MocA-like_OxRdtase_N"/>
</dbReference>
<feature type="domain" description="Gfo/Idh/MocA-like oxidoreductase C-terminal" evidence="6">
    <location>
        <begin position="137"/>
        <end position="323"/>
    </location>
</feature>
<comment type="subunit">
    <text evidence="4">Homotetramer.</text>
</comment>
<dbReference type="AlphaFoldDB" id="W7CYU2"/>
<comment type="similarity">
    <text evidence="1 4">Belongs to the Gfo/Idh/MocA family.</text>
</comment>
<comment type="pathway">
    <text evidence="4">Polyol metabolism; myo-inositol degradation into acetyl-CoA; acetyl-CoA from myo-inositol: step 1/7.</text>
</comment>
<comment type="catalytic activity">
    <reaction evidence="4">
        <text>myo-inositol + NAD(+) = scyllo-inosose + NADH + H(+)</text>
        <dbReference type="Rhea" id="RHEA:16949"/>
        <dbReference type="ChEBI" id="CHEBI:15378"/>
        <dbReference type="ChEBI" id="CHEBI:17268"/>
        <dbReference type="ChEBI" id="CHEBI:17811"/>
        <dbReference type="ChEBI" id="CHEBI:57540"/>
        <dbReference type="ChEBI" id="CHEBI:57945"/>
        <dbReference type="EC" id="1.1.1.18"/>
    </reaction>
</comment>
<dbReference type="SUPFAM" id="SSF55347">
    <property type="entry name" value="Glyceraldehyde-3-phosphate dehydrogenase-like, C-terminal domain"/>
    <property type="match status" value="1"/>
</dbReference>
<dbReference type="GO" id="GO:0000166">
    <property type="term" value="F:nucleotide binding"/>
    <property type="evidence" value="ECO:0007669"/>
    <property type="project" value="InterPro"/>
</dbReference>
<dbReference type="HAMAP" id="MF_01671">
    <property type="entry name" value="IolG"/>
    <property type="match status" value="1"/>
</dbReference>
<dbReference type="PANTHER" id="PTHR43593:SF1">
    <property type="entry name" value="INOSITOL 2-DEHYDROGENASE"/>
    <property type="match status" value="1"/>
</dbReference>
<dbReference type="GO" id="GO:0019310">
    <property type="term" value="P:inositol catabolic process"/>
    <property type="evidence" value="ECO:0007669"/>
    <property type="project" value="UniProtKB-UniRule"/>
</dbReference>
<dbReference type="InterPro" id="IPR004104">
    <property type="entry name" value="Gfo/Idh/MocA-like_OxRdtase_C"/>
</dbReference>
<evidence type="ECO:0000256" key="2">
    <source>
        <dbReference type="ARBA" id="ARBA00023002"/>
    </source>
</evidence>
<dbReference type="PATRIC" id="fig|1265861.3.peg.324"/>
<evidence type="ECO:0000313" key="7">
    <source>
        <dbReference type="EMBL" id="EUJ41915.1"/>
    </source>
</evidence>
<dbReference type="EC" id="1.1.1.18" evidence="4"/>
<dbReference type="Pfam" id="PF02894">
    <property type="entry name" value="GFO_IDH_MocA_C"/>
    <property type="match status" value="1"/>
</dbReference>
<dbReference type="UniPathway" id="UPA00076">
    <property type="reaction ID" value="UER00143"/>
</dbReference>
<dbReference type="Pfam" id="PF01408">
    <property type="entry name" value="GFO_IDH_MocA"/>
    <property type="match status" value="1"/>
</dbReference>
<dbReference type="SUPFAM" id="SSF51735">
    <property type="entry name" value="NAD(P)-binding Rossmann-fold domains"/>
    <property type="match status" value="1"/>
</dbReference>
<dbReference type="STRING" id="1265861.BCAMP_01665"/>
<evidence type="ECO:0000256" key="1">
    <source>
        <dbReference type="ARBA" id="ARBA00010928"/>
    </source>
</evidence>
<dbReference type="EC" id="1.1.1.369" evidence="4"/>
<dbReference type="RefSeq" id="WP_035313114.1">
    <property type="nucleotide sequence ID" value="NZ_AODH01000005.1"/>
</dbReference>
<dbReference type="InterPro" id="IPR050424">
    <property type="entry name" value="Gfo-Idh-MocA_inositol_DH"/>
</dbReference>
<accession>W7CYU2</accession>